<feature type="region of interest" description="Disordered" evidence="6">
    <location>
        <begin position="1"/>
        <end position="40"/>
    </location>
</feature>
<sequence length="308" mass="32249">MTQPSPARMPVAGSPPPAAPQDTPKPPQKPAAGDKSLYGGTSSRRITVRDIAAAKQRGEKWPMLTAYDAMTASVFDEAGIPVLLVGDSMGNCHLGYESTVPVTMDETTLLSAAVVRGTRRVLVVGDLPFGSYQEGPVQALRNATRLVKEAGVGAVKLEGGERSAHQVELLVSSGIPVMAHVGLTPQSVNAFGGYPVQGRGEEAAQQLLRDAKAVQDAGAFAVVLEAVPAELAAEVTRSLHIPTVGIGAGLDCDAQVLVWTDMAGMTSGRVPKFVKRYLEMRELLGGAAKAFAEDVVGGTFPAEEHTFH</sequence>
<feature type="binding site" evidence="5">
    <location>
        <begin position="87"/>
        <end position="88"/>
    </location>
    <ligand>
        <name>3-methyl-2-oxobutanoate</name>
        <dbReference type="ChEBI" id="CHEBI:11851"/>
    </ligand>
</feature>
<comment type="subunit">
    <text evidence="2 5">Homodecamer; pentamer of dimers.</text>
</comment>
<comment type="catalytic activity">
    <reaction evidence="5">
        <text>(6R)-5,10-methylene-5,6,7,8-tetrahydrofolate + 3-methyl-2-oxobutanoate + H2O = 2-dehydropantoate + (6S)-5,6,7,8-tetrahydrofolate</text>
        <dbReference type="Rhea" id="RHEA:11824"/>
        <dbReference type="ChEBI" id="CHEBI:11561"/>
        <dbReference type="ChEBI" id="CHEBI:11851"/>
        <dbReference type="ChEBI" id="CHEBI:15377"/>
        <dbReference type="ChEBI" id="CHEBI:15636"/>
        <dbReference type="ChEBI" id="CHEBI:57453"/>
        <dbReference type="EC" id="2.1.2.11"/>
    </reaction>
</comment>
<keyword evidence="5" id="KW-0479">Metal-binding</keyword>
<dbReference type="EMBL" id="CP086322">
    <property type="protein sequence ID" value="UQA95837.1"/>
    <property type="molecule type" value="Genomic_DNA"/>
</dbReference>
<comment type="cofactor">
    <cofactor evidence="5">
        <name>Mg(2+)</name>
        <dbReference type="ChEBI" id="CHEBI:18420"/>
    </cofactor>
    <text evidence="5">Binds 1 Mg(2+) ion per subunit.</text>
</comment>
<protein>
    <recommendedName>
        <fullName evidence="5">3-methyl-2-oxobutanoate hydroxymethyltransferase</fullName>
        <ecNumber evidence="5">2.1.2.11</ecNumber>
    </recommendedName>
    <alternativeName>
        <fullName evidence="5">Ketopantoate hydroxymethyltransferase</fullName>
        <shortName evidence="5">KPHMT</shortName>
    </alternativeName>
</protein>
<dbReference type="NCBIfam" id="TIGR00222">
    <property type="entry name" value="panB"/>
    <property type="match status" value="1"/>
</dbReference>
<gene>
    <name evidence="5 7" type="primary">panB</name>
    <name evidence="7" type="ORF">K9S39_31765</name>
</gene>
<comment type="function">
    <text evidence="5">Catalyzes the reversible reaction in which hydroxymethyl group from 5,10-methylenetetrahydrofolate is transferred onto alpha-ketoisovalerate to form ketopantoate.</text>
</comment>
<dbReference type="InterPro" id="IPR015813">
    <property type="entry name" value="Pyrv/PenolPyrv_kinase-like_dom"/>
</dbReference>
<evidence type="ECO:0000313" key="7">
    <source>
        <dbReference type="EMBL" id="UQA95837.1"/>
    </source>
</evidence>
<dbReference type="PANTHER" id="PTHR20881">
    <property type="entry name" value="3-METHYL-2-OXOBUTANOATE HYDROXYMETHYLTRANSFERASE"/>
    <property type="match status" value="1"/>
</dbReference>
<dbReference type="Gene3D" id="3.20.20.60">
    <property type="entry name" value="Phosphoenolpyruvate-binding domains"/>
    <property type="match status" value="1"/>
</dbReference>
<keyword evidence="8" id="KW-1185">Reference proteome</keyword>
<dbReference type="InterPro" id="IPR003700">
    <property type="entry name" value="Pantoate_hydroxy_MeTrfase"/>
</dbReference>
<dbReference type="SUPFAM" id="SSF51621">
    <property type="entry name" value="Phosphoenolpyruvate/pyruvate domain"/>
    <property type="match status" value="1"/>
</dbReference>
<dbReference type="NCBIfam" id="NF001452">
    <property type="entry name" value="PRK00311.1"/>
    <property type="match status" value="1"/>
</dbReference>
<dbReference type="EC" id="2.1.2.11" evidence="5"/>
<feature type="binding site" evidence="5">
    <location>
        <position position="87"/>
    </location>
    <ligand>
        <name>Mg(2+)</name>
        <dbReference type="ChEBI" id="CHEBI:18420"/>
    </ligand>
</feature>
<dbReference type="PIRSF" id="PIRSF000388">
    <property type="entry name" value="Pantoate_hydroxy_MeTrfase"/>
    <property type="match status" value="1"/>
</dbReference>
<dbReference type="PANTHER" id="PTHR20881:SF0">
    <property type="entry name" value="3-METHYL-2-OXOBUTANOATE HYDROXYMETHYLTRANSFERASE"/>
    <property type="match status" value="1"/>
</dbReference>
<dbReference type="Proteomes" id="UP000830115">
    <property type="component" value="Chromosome"/>
</dbReference>
<evidence type="ECO:0000256" key="3">
    <source>
        <dbReference type="ARBA" id="ARBA00022655"/>
    </source>
</evidence>
<feature type="compositionally biased region" description="Pro residues" evidence="6">
    <location>
        <begin position="13"/>
        <end position="29"/>
    </location>
</feature>
<dbReference type="HAMAP" id="MF_00156">
    <property type="entry name" value="PanB"/>
    <property type="match status" value="1"/>
</dbReference>
<dbReference type="InterPro" id="IPR040442">
    <property type="entry name" value="Pyrv_kinase-like_dom_sf"/>
</dbReference>
<reference evidence="7" key="1">
    <citation type="submission" date="2021-10" db="EMBL/GenBank/DDBJ databases">
        <title>Streptomyces nigrumlapis sp.nov.,an antimicrobial producing actinobacterium isolated from Black Gobi rocks.</title>
        <authorList>
            <person name="Wen Y."/>
            <person name="Zhang W."/>
            <person name="Liu X.G."/>
        </authorList>
    </citation>
    <scope>NUCLEOTIDE SEQUENCE</scope>
    <source>
        <strain evidence="7">ST13-2-2</strain>
    </source>
</reference>
<comment type="subcellular location">
    <subcellularLocation>
        <location evidence="5">Cytoplasm</location>
    </subcellularLocation>
</comment>
<organism evidence="7 8">
    <name type="scientific">Streptomyces halobius</name>
    <dbReference type="NCBI Taxonomy" id="2879846"/>
    <lineage>
        <taxon>Bacteria</taxon>
        <taxon>Bacillati</taxon>
        <taxon>Actinomycetota</taxon>
        <taxon>Actinomycetes</taxon>
        <taxon>Kitasatosporales</taxon>
        <taxon>Streptomycetaceae</taxon>
        <taxon>Streptomyces</taxon>
    </lineage>
</organism>
<evidence type="ECO:0000313" key="8">
    <source>
        <dbReference type="Proteomes" id="UP000830115"/>
    </source>
</evidence>
<feature type="binding site" evidence="5">
    <location>
        <position position="126"/>
    </location>
    <ligand>
        <name>3-methyl-2-oxobutanoate</name>
        <dbReference type="ChEBI" id="CHEBI:11851"/>
    </ligand>
</feature>
<feature type="binding site" evidence="5">
    <location>
        <position position="126"/>
    </location>
    <ligand>
        <name>Mg(2+)</name>
        <dbReference type="ChEBI" id="CHEBI:18420"/>
    </ligand>
</feature>
<comment type="similarity">
    <text evidence="1 5">Belongs to the PanB family.</text>
</comment>
<proteinExistence type="inferred from homology"/>
<feature type="active site" description="Proton acceptor" evidence="5">
    <location>
        <position position="225"/>
    </location>
</feature>
<evidence type="ECO:0000256" key="4">
    <source>
        <dbReference type="ARBA" id="ARBA00022679"/>
    </source>
</evidence>
<keyword evidence="3 5" id="KW-0566">Pantothenate biosynthesis</keyword>
<evidence type="ECO:0000256" key="6">
    <source>
        <dbReference type="SAM" id="MobiDB-lite"/>
    </source>
</evidence>
<keyword evidence="5" id="KW-0460">Magnesium</keyword>
<evidence type="ECO:0000256" key="1">
    <source>
        <dbReference type="ARBA" id="ARBA00008676"/>
    </source>
</evidence>
<keyword evidence="4 5" id="KW-0808">Transferase</keyword>
<dbReference type="Pfam" id="PF02548">
    <property type="entry name" value="Pantoate_transf"/>
    <property type="match status" value="1"/>
</dbReference>
<feature type="binding site" evidence="5">
    <location>
        <position position="158"/>
    </location>
    <ligand>
        <name>Mg(2+)</name>
        <dbReference type="ChEBI" id="CHEBI:18420"/>
    </ligand>
</feature>
<keyword evidence="5" id="KW-0963">Cytoplasm</keyword>
<dbReference type="CDD" id="cd06557">
    <property type="entry name" value="KPHMT-like"/>
    <property type="match status" value="1"/>
</dbReference>
<comment type="pathway">
    <text evidence="5">Cofactor biosynthesis; (R)-pantothenate biosynthesis; (R)-pantoate from 3-methyl-2-oxobutanoate: step 1/2.</text>
</comment>
<name>A0ABY4MET8_9ACTN</name>
<dbReference type="GO" id="GO:0003864">
    <property type="term" value="F:3-methyl-2-oxobutanoate hydroxymethyltransferase activity"/>
    <property type="evidence" value="ECO:0007669"/>
    <property type="project" value="UniProtKB-EC"/>
</dbReference>
<accession>A0ABY4MET8</accession>
<dbReference type="RefSeq" id="WP_248866748.1">
    <property type="nucleotide sequence ID" value="NZ_CP086322.1"/>
</dbReference>
<evidence type="ECO:0000256" key="2">
    <source>
        <dbReference type="ARBA" id="ARBA00011424"/>
    </source>
</evidence>
<feature type="binding site" evidence="5">
    <location>
        <position position="156"/>
    </location>
    <ligand>
        <name>3-methyl-2-oxobutanoate</name>
        <dbReference type="ChEBI" id="CHEBI:11851"/>
    </ligand>
</feature>
<evidence type="ECO:0000256" key="5">
    <source>
        <dbReference type="HAMAP-Rule" id="MF_00156"/>
    </source>
</evidence>